<evidence type="ECO:0000313" key="7">
    <source>
        <dbReference type="EMBL" id="CAB4755276.1"/>
    </source>
</evidence>
<dbReference type="FunFam" id="1.10.40.30:FF:000002">
    <property type="entry name" value="Fumarate hydratase class II"/>
    <property type="match status" value="1"/>
</dbReference>
<dbReference type="SUPFAM" id="SSF48557">
    <property type="entry name" value="L-aspartase-like"/>
    <property type="match status" value="1"/>
</dbReference>
<dbReference type="PANTHER" id="PTHR11444">
    <property type="entry name" value="ASPARTATEAMMONIA/ARGININOSUCCINATE/ADENYLOSUCCINATE LYASE"/>
    <property type="match status" value="1"/>
</dbReference>
<name>A0A6J6U6T5_9ZZZZ</name>
<dbReference type="InterPro" id="IPR008948">
    <property type="entry name" value="L-Aspartase-like"/>
</dbReference>
<dbReference type="InterPro" id="IPR005677">
    <property type="entry name" value="Fum_hydII"/>
</dbReference>
<dbReference type="FunFam" id="1.20.200.10:FF:000001">
    <property type="entry name" value="Fumarate hydratase, mitochondrial"/>
    <property type="match status" value="1"/>
</dbReference>
<reference evidence="7" key="1">
    <citation type="submission" date="2020-05" db="EMBL/GenBank/DDBJ databases">
        <authorList>
            <person name="Chiriac C."/>
            <person name="Salcher M."/>
            <person name="Ghai R."/>
            <person name="Kavagutti S V."/>
        </authorList>
    </citation>
    <scope>NUCLEOTIDE SEQUENCE</scope>
</reference>
<gene>
    <name evidence="7" type="ORF">UFOPK2810_01039</name>
</gene>
<comment type="similarity">
    <text evidence="1">Belongs to the class-II fumarase/aspartase family. Fumarase subfamily.</text>
</comment>
<dbReference type="GO" id="GO:0006108">
    <property type="term" value="P:malate metabolic process"/>
    <property type="evidence" value="ECO:0007669"/>
    <property type="project" value="TreeGrafter"/>
</dbReference>
<evidence type="ECO:0000259" key="6">
    <source>
        <dbReference type="Pfam" id="PF10415"/>
    </source>
</evidence>
<dbReference type="InterPro" id="IPR024083">
    <property type="entry name" value="Fumarase/histidase_N"/>
</dbReference>
<dbReference type="Gene3D" id="1.10.275.10">
    <property type="entry name" value="Fumarase/aspartase (N-terminal domain)"/>
    <property type="match status" value="1"/>
</dbReference>
<dbReference type="PANTHER" id="PTHR11444:SF1">
    <property type="entry name" value="FUMARATE HYDRATASE, MITOCHONDRIAL"/>
    <property type="match status" value="1"/>
</dbReference>
<sequence>MTNDEKAPKILDLPIGLKGSGKRKEFDSLGTVMVPANRYWGAQTQRSLIHFNIGHDRMPHEVYHAYGYVKKAAAIVNTRHHRLPVWKGKLIERVCDEVISGALDLDFPLYVWQTGSGTQSNMNVNEVVSNRCIQLVGGTLGSQEPIHPNDHVNMGQSSNDTFPTAMHIAAYKMTTEQTIPALKRLQKALDKKSRQWNSVVKIGRTHLEDATPLTVGQEWSGYAAALGDAIADVEHATAGLLRLAMGGTAVGTGLNSPAGFGDEVAAVISKLTGYPFKTADNKFAAQGTLDRMVRAHAGLKSASVTLYKIANDMRWLGSGPRTGLMEMIFPSNEPGSSIMPGKVNPTQAEAMMMVCIQIMSSDVAVQMGGAEGNFELNAFRPILINNYLHSALIMADMCDHFREFMIEGAQLNKPQLQANIEKSVMMVTALSPIIGYDKASVIAHYAIDNNLTLKQAALKNGVTEELFDRVVVPINMTHPDGAAPKTTAKKATAKKATARKTPAARPTKSQTTS</sequence>
<dbReference type="Pfam" id="PF00206">
    <property type="entry name" value="Lyase_1"/>
    <property type="match status" value="1"/>
</dbReference>
<evidence type="ECO:0000259" key="5">
    <source>
        <dbReference type="Pfam" id="PF00206"/>
    </source>
</evidence>
<dbReference type="Gene3D" id="1.20.200.10">
    <property type="entry name" value="Fumarase/aspartase (Central domain)"/>
    <property type="match status" value="1"/>
</dbReference>
<dbReference type="InterPro" id="IPR000362">
    <property type="entry name" value="Fumarate_lyase_fam"/>
</dbReference>
<dbReference type="InterPro" id="IPR022761">
    <property type="entry name" value="Fumarate_lyase_N"/>
</dbReference>
<dbReference type="Pfam" id="PF10415">
    <property type="entry name" value="FumaraseC_C"/>
    <property type="match status" value="1"/>
</dbReference>
<evidence type="ECO:0000256" key="1">
    <source>
        <dbReference type="ARBA" id="ARBA00009084"/>
    </source>
</evidence>
<dbReference type="Gene3D" id="1.10.40.30">
    <property type="entry name" value="Fumarase/aspartase (C-terminal domain)"/>
    <property type="match status" value="1"/>
</dbReference>
<protein>
    <recommendedName>
        <fullName evidence="2">fumarate hydratase</fullName>
        <ecNumber evidence="2">4.2.1.2</ecNumber>
    </recommendedName>
</protein>
<dbReference type="EC" id="4.2.1.2" evidence="2"/>
<feature type="compositionally biased region" description="Low complexity" evidence="4">
    <location>
        <begin position="499"/>
        <end position="513"/>
    </location>
</feature>
<feature type="region of interest" description="Disordered" evidence="4">
    <location>
        <begin position="478"/>
        <end position="513"/>
    </location>
</feature>
<evidence type="ECO:0000256" key="3">
    <source>
        <dbReference type="ARBA" id="ARBA00023239"/>
    </source>
</evidence>
<organism evidence="7">
    <name type="scientific">freshwater metagenome</name>
    <dbReference type="NCBI Taxonomy" id="449393"/>
    <lineage>
        <taxon>unclassified sequences</taxon>
        <taxon>metagenomes</taxon>
        <taxon>ecological metagenomes</taxon>
    </lineage>
</organism>
<feature type="domain" description="Fumarase C C-terminal" evidence="6">
    <location>
        <begin position="426"/>
        <end position="478"/>
    </location>
</feature>
<accession>A0A6J6U6T5</accession>
<dbReference type="InterPro" id="IPR018951">
    <property type="entry name" value="Fumarase_C_C"/>
</dbReference>
<evidence type="ECO:0000256" key="4">
    <source>
        <dbReference type="SAM" id="MobiDB-lite"/>
    </source>
</evidence>
<feature type="compositionally biased region" description="Basic residues" evidence="4">
    <location>
        <begin position="487"/>
        <end position="498"/>
    </location>
</feature>
<dbReference type="CDD" id="cd01362">
    <property type="entry name" value="Fumarase_classII"/>
    <property type="match status" value="1"/>
</dbReference>
<dbReference type="HAMAP" id="MF_00743">
    <property type="entry name" value="FumaraseC"/>
    <property type="match status" value="1"/>
</dbReference>
<dbReference type="GO" id="GO:0004333">
    <property type="term" value="F:fumarate hydratase activity"/>
    <property type="evidence" value="ECO:0007669"/>
    <property type="project" value="UniProtKB-EC"/>
</dbReference>
<dbReference type="FunFam" id="1.10.275.10:FF:000001">
    <property type="entry name" value="Fumarate hydratase, mitochondrial"/>
    <property type="match status" value="1"/>
</dbReference>
<dbReference type="PRINTS" id="PR00149">
    <property type="entry name" value="FUMRATELYASE"/>
</dbReference>
<dbReference type="GO" id="GO:0006099">
    <property type="term" value="P:tricarboxylic acid cycle"/>
    <property type="evidence" value="ECO:0007669"/>
    <property type="project" value="InterPro"/>
</dbReference>
<dbReference type="PROSITE" id="PS00163">
    <property type="entry name" value="FUMARATE_LYASES"/>
    <property type="match status" value="1"/>
</dbReference>
<dbReference type="AlphaFoldDB" id="A0A6J6U6T5"/>
<dbReference type="InterPro" id="IPR020557">
    <property type="entry name" value="Fumarate_lyase_CS"/>
</dbReference>
<keyword evidence="3" id="KW-0456">Lyase</keyword>
<dbReference type="PRINTS" id="PR00145">
    <property type="entry name" value="ARGSUCLYASE"/>
</dbReference>
<dbReference type="GO" id="GO:0006106">
    <property type="term" value="P:fumarate metabolic process"/>
    <property type="evidence" value="ECO:0007669"/>
    <property type="project" value="InterPro"/>
</dbReference>
<evidence type="ECO:0000256" key="2">
    <source>
        <dbReference type="ARBA" id="ARBA00012921"/>
    </source>
</evidence>
<dbReference type="EMBL" id="CAEZYZ010000172">
    <property type="protein sequence ID" value="CAB4755276.1"/>
    <property type="molecule type" value="Genomic_DNA"/>
</dbReference>
<feature type="domain" description="Fumarate lyase N-terminal" evidence="5">
    <location>
        <begin position="30"/>
        <end position="359"/>
    </location>
</feature>
<proteinExistence type="inferred from homology"/>